<dbReference type="Proteomes" id="UP000255193">
    <property type="component" value="Unassembled WGS sequence"/>
</dbReference>
<evidence type="ECO:0000313" key="1">
    <source>
        <dbReference type="EMBL" id="STZ01725.1"/>
    </source>
</evidence>
<accession>A0A378QLK7</accession>
<protein>
    <submittedName>
        <fullName evidence="1">Uncharacterized protein</fullName>
    </submittedName>
</protein>
<gene>
    <name evidence="1" type="ORF">NCTC11091_02198</name>
</gene>
<dbReference type="EMBL" id="UGQA01000006">
    <property type="protein sequence ID" value="STZ01725.1"/>
    <property type="molecule type" value="Genomic_DNA"/>
</dbReference>
<evidence type="ECO:0000313" key="2">
    <source>
        <dbReference type="Proteomes" id="UP000255193"/>
    </source>
</evidence>
<dbReference type="RefSeq" id="WP_067059167.1">
    <property type="nucleotide sequence ID" value="NZ_MXAO01000017.1"/>
</dbReference>
<proteinExistence type="predicted"/>
<name>A0A378QLK7_9GAMM</name>
<sequence length="154" mass="16805">MGQVAQNGVGVATVFAGAKVPYIKGVTTSLWTTWENYPKKVFNTPNGPQEFALIGNRYYSQHAVARMQPSGQRYSTGLPEGQVYNTGTQGMEPGILNTDGRKMLRGRSISPANVESIIKNSTPTKQKNGNWNYVSGDITVILSPDKKRVVTVIN</sequence>
<dbReference type="AlphaFoldDB" id="A0A378QLK7"/>
<organism evidence="1 2">
    <name type="scientific">Faucicola atlantae</name>
    <dbReference type="NCBI Taxonomy" id="34059"/>
    <lineage>
        <taxon>Bacteria</taxon>
        <taxon>Pseudomonadati</taxon>
        <taxon>Pseudomonadota</taxon>
        <taxon>Gammaproteobacteria</taxon>
        <taxon>Moraxellales</taxon>
        <taxon>Moraxellaceae</taxon>
        <taxon>Faucicola</taxon>
    </lineage>
</organism>
<reference evidence="1 2" key="1">
    <citation type="submission" date="2018-06" db="EMBL/GenBank/DDBJ databases">
        <authorList>
            <consortium name="Pathogen Informatics"/>
            <person name="Doyle S."/>
        </authorList>
    </citation>
    <scope>NUCLEOTIDE SEQUENCE [LARGE SCALE GENOMIC DNA]</scope>
    <source>
        <strain evidence="1 2">NCTC11091</strain>
    </source>
</reference>